<dbReference type="RefSeq" id="WP_181932417.1">
    <property type="nucleotide sequence ID" value="NZ_CP054698.1"/>
</dbReference>
<gene>
    <name evidence="2" type="ORF">HUN01_18130</name>
</gene>
<dbReference type="Pfam" id="PF13749">
    <property type="entry name" value="HATPase_c_4"/>
    <property type="match status" value="1"/>
</dbReference>
<evidence type="ECO:0000313" key="3">
    <source>
        <dbReference type="Proteomes" id="UP000514713"/>
    </source>
</evidence>
<dbReference type="Proteomes" id="UP000514713">
    <property type="component" value="Chromosome"/>
</dbReference>
<evidence type="ECO:0000313" key="2">
    <source>
        <dbReference type="EMBL" id="QMS89404.1"/>
    </source>
</evidence>
<accession>A0A7D7QKT5</accession>
<organism evidence="2 3">
    <name type="scientific">Nostoc edaphicum CCNP1411</name>
    <dbReference type="NCBI Taxonomy" id="1472755"/>
    <lineage>
        <taxon>Bacteria</taxon>
        <taxon>Bacillati</taxon>
        <taxon>Cyanobacteriota</taxon>
        <taxon>Cyanophyceae</taxon>
        <taxon>Nostocales</taxon>
        <taxon>Nostocaceae</taxon>
        <taxon>Nostoc</taxon>
    </lineage>
</organism>
<dbReference type="Pfam" id="PF04326">
    <property type="entry name" value="SLFN_AlbA_2"/>
    <property type="match status" value="1"/>
</dbReference>
<dbReference type="InterPro" id="IPR038475">
    <property type="entry name" value="RecG_C_sf"/>
</dbReference>
<protein>
    <submittedName>
        <fullName evidence="2">Putative DNA binding domain-containing protein</fullName>
    </submittedName>
</protein>
<dbReference type="KEGG" id="ned:HUN01_18130"/>
<dbReference type="InterPro" id="IPR038461">
    <property type="entry name" value="Schlafen_AlbA_2_dom_sf"/>
</dbReference>
<sequence length="462" mass="52401">MSIKVEKINHEQVVEILSSEESHFLDLKSINIKPAKLTRSISAFANASGGEVYIGIDETKIDGKNQRIWRGFADQEDANAHLQVFQELFPLGQYYSYTFLSCDGCIGLVLQVEINKNREIVKALDRPIPYLRLGAQNLPQDTEEKLARLKLDKGIDSFETSTVKADMEVITNSLPILNFMLRVIPSAEPEQWLKKQQLIINGKPTVGGVLLFSEEPQALLPKRCGVKVYRYKTADEEGRRENLAFDPITIEGCLYDQIIEAVNKTKNIVEEIPKLESGRLQHIEYPDEVLHEIITNAVLHRDYSILKDVQIRIFDNRVEVESPGRLPGHITIENILKEQFARNGVIVRLINRFPEAPNKDVGEGLNTAFEAMTRLRLKVPVIAEQENSVIVYIRHEPLASIESAIMEYLNDHENITNKIARRIASVDSESTIKAAFNRLREQGLIEIVPGTKTATSAWRKLR</sequence>
<keyword evidence="3" id="KW-1185">Reference proteome</keyword>
<dbReference type="Gene3D" id="3.30.950.30">
    <property type="entry name" value="Schlafen, AAA domain"/>
    <property type="match status" value="1"/>
</dbReference>
<dbReference type="PANTHER" id="PTHR30595">
    <property type="entry name" value="GLPR-RELATED TRANSCRIPTIONAL REPRESSOR"/>
    <property type="match status" value="1"/>
</dbReference>
<proteinExistence type="predicted"/>
<dbReference type="EMBL" id="CP054698">
    <property type="protein sequence ID" value="QMS89404.1"/>
    <property type="molecule type" value="Genomic_DNA"/>
</dbReference>
<name>A0A7D7QKT5_9NOSO</name>
<dbReference type="Gene3D" id="3.30.565.60">
    <property type="match status" value="1"/>
</dbReference>
<evidence type="ECO:0000259" key="1">
    <source>
        <dbReference type="Pfam" id="PF04326"/>
    </source>
</evidence>
<dbReference type="AlphaFoldDB" id="A0A7D7QKT5"/>
<dbReference type="InterPro" id="IPR007421">
    <property type="entry name" value="Schlafen_AlbA_2_dom"/>
</dbReference>
<reference evidence="3" key="1">
    <citation type="submission" date="2020-06" db="EMBL/GenBank/DDBJ databases">
        <title>Nostoc edaphicum CCNP1411 genome.</title>
        <authorList>
            <person name="Fidor A."/>
            <person name="Grabski M."/>
            <person name="Gawor J."/>
            <person name="Gromadka R."/>
            <person name="Wegrzyn G."/>
            <person name="Mazur-Marzec H."/>
        </authorList>
    </citation>
    <scope>NUCLEOTIDE SEQUENCE [LARGE SCALE GENOMIC DNA]</scope>
    <source>
        <strain evidence="3">CCNP1411</strain>
    </source>
</reference>
<feature type="domain" description="Schlafen AlbA-2" evidence="1">
    <location>
        <begin position="21"/>
        <end position="138"/>
    </location>
</feature>
<dbReference type="PANTHER" id="PTHR30595:SF6">
    <property type="entry name" value="SCHLAFEN ALBA-2 DOMAIN-CONTAINING PROTEIN"/>
    <property type="match status" value="1"/>
</dbReference>